<dbReference type="GO" id="GO:0016787">
    <property type="term" value="F:hydrolase activity"/>
    <property type="evidence" value="ECO:0007669"/>
    <property type="project" value="UniProtKB-KW"/>
</dbReference>
<organism evidence="4 5">
    <name type="scientific">Oceanobacillus polygoni</name>
    <dbReference type="NCBI Taxonomy" id="1235259"/>
    <lineage>
        <taxon>Bacteria</taxon>
        <taxon>Bacillati</taxon>
        <taxon>Bacillota</taxon>
        <taxon>Bacilli</taxon>
        <taxon>Bacillales</taxon>
        <taxon>Bacillaceae</taxon>
        <taxon>Oceanobacillus</taxon>
    </lineage>
</organism>
<dbReference type="SUPFAM" id="SSF55811">
    <property type="entry name" value="Nudix"/>
    <property type="match status" value="1"/>
</dbReference>
<dbReference type="RefSeq" id="WP_149472743.1">
    <property type="nucleotide sequence ID" value="NZ_JAGGMB010000010.1"/>
</dbReference>
<evidence type="ECO:0000259" key="3">
    <source>
        <dbReference type="PROSITE" id="PS51462"/>
    </source>
</evidence>
<sequence length="147" mass="17085">MEKWFGSSGVCINEEGQLLMILQGKPEEKKAWSVPSGGKEKNESFQACCIREVEEETGYMVEVVDKIKQKKGSYKENNISFEVHYFLVRIIGGERKIQDPDNLIYDIAWKDVEELKTIDLSFPEDRDFLISYMKNYCTQLGERLNTK</sequence>
<keyword evidence="5" id="KW-1185">Reference proteome</keyword>
<keyword evidence="4" id="KW-0012">Acyltransferase</keyword>
<evidence type="ECO:0000256" key="1">
    <source>
        <dbReference type="ARBA" id="ARBA00001946"/>
    </source>
</evidence>
<feature type="domain" description="Nudix hydrolase" evidence="3">
    <location>
        <begin position="3"/>
        <end position="133"/>
    </location>
</feature>
<dbReference type="AlphaFoldDB" id="A0A9X0YU73"/>
<dbReference type="Gene3D" id="3.90.79.10">
    <property type="entry name" value="Nucleoside Triphosphate Pyrophosphohydrolase"/>
    <property type="match status" value="1"/>
</dbReference>
<dbReference type="PANTHER" id="PTHR43046">
    <property type="entry name" value="GDP-MANNOSE MANNOSYL HYDROLASE"/>
    <property type="match status" value="1"/>
</dbReference>
<dbReference type="OrthoDB" id="9804563at2"/>
<evidence type="ECO:0000313" key="5">
    <source>
        <dbReference type="Proteomes" id="UP001138793"/>
    </source>
</evidence>
<evidence type="ECO:0000256" key="2">
    <source>
        <dbReference type="ARBA" id="ARBA00022801"/>
    </source>
</evidence>
<dbReference type="Proteomes" id="UP001138793">
    <property type="component" value="Unassembled WGS sequence"/>
</dbReference>
<dbReference type="EMBL" id="JAGGMB010000010">
    <property type="protein sequence ID" value="MBP2078798.1"/>
    <property type="molecule type" value="Genomic_DNA"/>
</dbReference>
<keyword evidence="2" id="KW-0378">Hydrolase</keyword>
<accession>A0A9X0YU73</accession>
<dbReference type="InterPro" id="IPR020084">
    <property type="entry name" value="NUDIX_hydrolase_CS"/>
</dbReference>
<keyword evidence="4" id="KW-0808">Transferase</keyword>
<name>A0A9X0YU73_9BACI</name>
<dbReference type="PROSITE" id="PS51462">
    <property type="entry name" value="NUDIX"/>
    <property type="match status" value="1"/>
</dbReference>
<comment type="cofactor">
    <cofactor evidence="1">
        <name>Mg(2+)</name>
        <dbReference type="ChEBI" id="CHEBI:18420"/>
    </cofactor>
</comment>
<evidence type="ECO:0000313" key="4">
    <source>
        <dbReference type="EMBL" id="MBP2078798.1"/>
    </source>
</evidence>
<dbReference type="GO" id="GO:0047663">
    <property type="term" value="F:aminoglycoside 6'-N-acetyltransferase activity"/>
    <property type="evidence" value="ECO:0007669"/>
    <property type="project" value="UniProtKB-EC"/>
</dbReference>
<dbReference type="InterPro" id="IPR015797">
    <property type="entry name" value="NUDIX_hydrolase-like_dom_sf"/>
</dbReference>
<dbReference type="EC" id="2.3.1.82" evidence="4"/>
<dbReference type="Pfam" id="PF00293">
    <property type="entry name" value="NUDIX"/>
    <property type="match status" value="1"/>
</dbReference>
<dbReference type="InterPro" id="IPR000086">
    <property type="entry name" value="NUDIX_hydrolase_dom"/>
</dbReference>
<dbReference type="CDD" id="cd02883">
    <property type="entry name" value="NUDIX_Hydrolase"/>
    <property type="match status" value="1"/>
</dbReference>
<protein>
    <submittedName>
        <fullName evidence="4">Aminoglycoside 6'-N-acetyltransferase</fullName>
        <ecNumber evidence="4">2.3.1.82</ecNumber>
    </submittedName>
</protein>
<gene>
    <name evidence="4" type="ORF">J2Z64_003066</name>
</gene>
<dbReference type="PANTHER" id="PTHR43046:SF2">
    <property type="entry name" value="8-OXO-DGTP DIPHOSPHATASE-RELATED"/>
    <property type="match status" value="1"/>
</dbReference>
<dbReference type="PROSITE" id="PS00893">
    <property type="entry name" value="NUDIX_BOX"/>
    <property type="match status" value="1"/>
</dbReference>
<reference evidence="4" key="1">
    <citation type="submission" date="2021-03" db="EMBL/GenBank/DDBJ databases">
        <title>Genomic Encyclopedia of Type Strains, Phase IV (KMG-IV): sequencing the most valuable type-strain genomes for metagenomic binning, comparative biology and taxonomic classification.</title>
        <authorList>
            <person name="Goeker M."/>
        </authorList>
    </citation>
    <scope>NUCLEOTIDE SEQUENCE</scope>
    <source>
        <strain evidence="4">DSM 107338</strain>
    </source>
</reference>
<proteinExistence type="predicted"/>
<comment type="caution">
    <text evidence="4">The sequence shown here is derived from an EMBL/GenBank/DDBJ whole genome shotgun (WGS) entry which is preliminary data.</text>
</comment>